<keyword evidence="2" id="KW-1185">Reference proteome</keyword>
<accession>A0A5C3NC49</accession>
<gene>
    <name evidence="1" type="ORF">OE88DRAFT_1027094</name>
</gene>
<dbReference type="EMBL" id="ML213505">
    <property type="protein sequence ID" value="TFK55254.1"/>
    <property type="molecule type" value="Genomic_DNA"/>
</dbReference>
<name>A0A5C3NC49_9AGAM</name>
<reference evidence="1 2" key="1">
    <citation type="journal article" date="2019" name="Nat. Ecol. Evol.">
        <title>Megaphylogeny resolves global patterns of mushroom evolution.</title>
        <authorList>
            <person name="Varga T."/>
            <person name="Krizsan K."/>
            <person name="Foldi C."/>
            <person name="Dima B."/>
            <person name="Sanchez-Garcia M."/>
            <person name="Sanchez-Ramirez S."/>
            <person name="Szollosi G.J."/>
            <person name="Szarkandi J.G."/>
            <person name="Papp V."/>
            <person name="Albert L."/>
            <person name="Andreopoulos W."/>
            <person name="Angelini C."/>
            <person name="Antonin V."/>
            <person name="Barry K.W."/>
            <person name="Bougher N.L."/>
            <person name="Buchanan P."/>
            <person name="Buyck B."/>
            <person name="Bense V."/>
            <person name="Catcheside P."/>
            <person name="Chovatia M."/>
            <person name="Cooper J."/>
            <person name="Damon W."/>
            <person name="Desjardin D."/>
            <person name="Finy P."/>
            <person name="Geml J."/>
            <person name="Haridas S."/>
            <person name="Hughes K."/>
            <person name="Justo A."/>
            <person name="Karasinski D."/>
            <person name="Kautmanova I."/>
            <person name="Kiss B."/>
            <person name="Kocsube S."/>
            <person name="Kotiranta H."/>
            <person name="LaButti K.M."/>
            <person name="Lechner B.E."/>
            <person name="Liimatainen K."/>
            <person name="Lipzen A."/>
            <person name="Lukacs Z."/>
            <person name="Mihaltcheva S."/>
            <person name="Morgado L.N."/>
            <person name="Niskanen T."/>
            <person name="Noordeloos M.E."/>
            <person name="Ohm R.A."/>
            <person name="Ortiz-Santana B."/>
            <person name="Ovrebo C."/>
            <person name="Racz N."/>
            <person name="Riley R."/>
            <person name="Savchenko A."/>
            <person name="Shiryaev A."/>
            <person name="Soop K."/>
            <person name="Spirin V."/>
            <person name="Szebenyi C."/>
            <person name="Tomsovsky M."/>
            <person name="Tulloss R.E."/>
            <person name="Uehling J."/>
            <person name="Grigoriev I.V."/>
            <person name="Vagvolgyi C."/>
            <person name="Papp T."/>
            <person name="Martin F.M."/>
            <person name="Miettinen O."/>
            <person name="Hibbett D.S."/>
            <person name="Nagy L.G."/>
        </authorList>
    </citation>
    <scope>NUCLEOTIDE SEQUENCE [LARGE SCALE GENOMIC DNA]</scope>
    <source>
        <strain evidence="1 2">OMC1185</strain>
    </source>
</reference>
<dbReference type="AlphaFoldDB" id="A0A5C3NC49"/>
<evidence type="ECO:0000313" key="2">
    <source>
        <dbReference type="Proteomes" id="UP000305948"/>
    </source>
</evidence>
<evidence type="ECO:0000313" key="1">
    <source>
        <dbReference type="EMBL" id="TFK55254.1"/>
    </source>
</evidence>
<sequence>MTKRDITGERLGRLPATLSPTLRRIRSYSVQGERVIPSPRLYGWRAMRESIDDFCRPWWRGTVTLQQIGCVDIAPLRLRLLWCGYCSEFLASHTRAQVLILGPRRIHLVA</sequence>
<proteinExistence type="predicted"/>
<protein>
    <submittedName>
        <fullName evidence="1">Uncharacterized protein</fullName>
    </submittedName>
</protein>
<organism evidence="1 2">
    <name type="scientific">Heliocybe sulcata</name>
    <dbReference type="NCBI Taxonomy" id="5364"/>
    <lineage>
        <taxon>Eukaryota</taxon>
        <taxon>Fungi</taxon>
        <taxon>Dikarya</taxon>
        <taxon>Basidiomycota</taxon>
        <taxon>Agaricomycotina</taxon>
        <taxon>Agaricomycetes</taxon>
        <taxon>Gloeophyllales</taxon>
        <taxon>Gloeophyllaceae</taxon>
        <taxon>Heliocybe</taxon>
    </lineage>
</organism>
<dbReference type="Proteomes" id="UP000305948">
    <property type="component" value="Unassembled WGS sequence"/>
</dbReference>